<dbReference type="InterPro" id="IPR013813">
    <property type="entry name" value="Endoribo_LPSP/chorism_mut-like"/>
</dbReference>
<dbReference type="Proteomes" id="UP001477672">
    <property type="component" value="Unassembled WGS sequence"/>
</dbReference>
<evidence type="ECO:0000313" key="3">
    <source>
        <dbReference type="Proteomes" id="UP001477672"/>
    </source>
</evidence>
<dbReference type="SUPFAM" id="SSF55298">
    <property type="entry name" value="YjgF-like"/>
    <property type="match status" value="1"/>
</dbReference>
<dbReference type="PANTHER" id="PTHR43760">
    <property type="entry name" value="ENDORIBONUCLEASE-RELATED"/>
    <property type="match status" value="1"/>
</dbReference>
<organism evidence="2 3">
    <name type="scientific">Ruthenibacterium intestinale</name>
    <dbReference type="NCBI Taxonomy" id="3133163"/>
    <lineage>
        <taxon>Bacteria</taxon>
        <taxon>Bacillati</taxon>
        <taxon>Bacillota</taxon>
        <taxon>Clostridia</taxon>
        <taxon>Eubacteriales</taxon>
        <taxon>Oscillospiraceae</taxon>
        <taxon>Ruthenibacterium</taxon>
    </lineage>
</organism>
<protein>
    <submittedName>
        <fullName evidence="2">RidA family protein</fullName>
    </submittedName>
</protein>
<dbReference type="EMBL" id="JBBMFA010000079">
    <property type="protein sequence ID" value="MEQ2520004.1"/>
    <property type="molecule type" value="Genomic_DNA"/>
</dbReference>
<dbReference type="PANTHER" id="PTHR43760:SF1">
    <property type="entry name" value="ENDORIBONUCLEASE L-PSP_CHORISMATE MUTASE-LIKE DOMAIN-CONTAINING PROTEIN"/>
    <property type="match status" value="1"/>
</dbReference>
<name>A0ABV1GE19_9FIRM</name>
<comment type="caution">
    <text evidence="2">The sequence shown here is derived from an EMBL/GenBank/DDBJ whole genome shotgun (WGS) entry which is preliminary data.</text>
</comment>
<reference evidence="2 3" key="1">
    <citation type="submission" date="2024-03" db="EMBL/GenBank/DDBJ databases">
        <title>Human intestinal bacterial collection.</title>
        <authorList>
            <person name="Pauvert C."/>
            <person name="Hitch T.C.A."/>
            <person name="Clavel T."/>
        </authorList>
    </citation>
    <scope>NUCLEOTIDE SEQUENCE [LARGE SCALE GENOMIC DNA]</scope>
    <source>
        <strain evidence="2 3">CLA-JM-H11</strain>
    </source>
</reference>
<keyword evidence="3" id="KW-1185">Reference proteome</keyword>
<accession>A0ABV1GE19</accession>
<dbReference type="CDD" id="cd02199">
    <property type="entry name" value="YjgF_YER057c_UK114_like_1"/>
    <property type="match status" value="1"/>
</dbReference>
<evidence type="ECO:0000259" key="1">
    <source>
        <dbReference type="Pfam" id="PF14588"/>
    </source>
</evidence>
<proteinExistence type="predicted"/>
<feature type="domain" description="Endoribonuclease L-PSP/chorismate mutase-like" evidence="1">
    <location>
        <begin position="12"/>
        <end position="146"/>
    </location>
</feature>
<dbReference type="RefSeq" id="WP_349215434.1">
    <property type="nucleotide sequence ID" value="NZ_JBBMFA010000079.1"/>
</dbReference>
<gene>
    <name evidence="2" type="ORF">WMO24_06130</name>
</gene>
<sequence length="155" mass="16549">MNAEQILKEKYGLEIPAPPKPGGIYSPACRTGNLLYLSGQTCTENGVPKFTGTVGDTLTIEEGQKAAQLCALNLLSVLKAALDQDLSRVRRIVQLIGFVRCQPDFCDQPQVINGASQLFKDLFGEDGMPSRMALGTNALPGGAAVEILLVVEITD</sequence>
<dbReference type="Gene3D" id="3.30.1330.40">
    <property type="entry name" value="RutC-like"/>
    <property type="match status" value="1"/>
</dbReference>
<dbReference type="Pfam" id="PF14588">
    <property type="entry name" value="YjgF_endoribonc"/>
    <property type="match status" value="1"/>
</dbReference>
<evidence type="ECO:0000313" key="2">
    <source>
        <dbReference type="EMBL" id="MEQ2520004.1"/>
    </source>
</evidence>
<dbReference type="InterPro" id="IPR035959">
    <property type="entry name" value="RutC-like_sf"/>
</dbReference>